<dbReference type="AlphaFoldDB" id="A0A8J2U6U9"/>
<dbReference type="RefSeq" id="WP_188927663.1">
    <property type="nucleotide sequence ID" value="NZ_BMJC01000001.1"/>
</dbReference>
<dbReference type="EMBL" id="BMJC01000001">
    <property type="protein sequence ID" value="GGA82761.1"/>
    <property type="molecule type" value="Genomic_DNA"/>
</dbReference>
<dbReference type="InterPro" id="IPR006558">
    <property type="entry name" value="LamG-like"/>
</dbReference>
<keyword evidence="5" id="KW-1185">Reference proteome</keyword>
<keyword evidence="1" id="KW-0732">Signal</keyword>
<name>A0A8J2U6U9_9BACT</name>
<evidence type="ECO:0000259" key="3">
    <source>
        <dbReference type="SMART" id="SM00560"/>
    </source>
</evidence>
<dbReference type="Gene3D" id="2.60.120.200">
    <property type="match status" value="1"/>
</dbReference>
<keyword evidence="2" id="KW-1015">Disulfide bond</keyword>
<comment type="caution">
    <text evidence="4">The sequence shown here is derived from an EMBL/GenBank/DDBJ whole genome shotgun (WGS) entry which is preliminary data.</text>
</comment>
<feature type="domain" description="LamG-like jellyroll fold" evidence="3">
    <location>
        <begin position="110"/>
        <end position="259"/>
    </location>
</feature>
<dbReference type="Proteomes" id="UP000607559">
    <property type="component" value="Unassembled WGS sequence"/>
</dbReference>
<protein>
    <recommendedName>
        <fullName evidence="3">LamG-like jellyroll fold domain-containing protein</fullName>
    </recommendedName>
</protein>
<reference evidence="4" key="1">
    <citation type="journal article" date="2014" name="Int. J. Syst. Evol. Microbiol.">
        <title>Complete genome sequence of Corynebacterium casei LMG S-19264T (=DSM 44701T), isolated from a smear-ripened cheese.</title>
        <authorList>
            <consortium name="US DOE Joint Genome Institute (JGI-PGF)"/>
            <person name="Walter F."/>
            <person name="Albersmeier A."/>
            <person name="Kalinowski J."/>
            <person name="Ruckert C."/>
        </authorList>
    </citation>
    <scope>NUCLEOTIDE SEQUENCE</scope>
    <source>
        <strain evidence="4">CGMCC 1.15448</strain>
    </source>
</reference>
<dbReference type="SUPFAM" id="SSF49899">
    <property type="entry name" value="Concanavalin A-like lectins/glucanases"/>
    <property type="match status" value="1"/>
</dbReference>
<dbReference type="GO" id="GO:0004553">
    <property type="term" value="F:hydrolase activity, hydrolyzing O-glycosyl compounds"/>
    <property type="evidence" value="ECO:0007669"/>
    <property type="project" value="UniProtKB-ARBA"/>
</dbReference>
<sequence length="272" mass="29680">MINRLIGSIGLLVLLFLFSVPFSRCTRSKTIITDTVALNNDTDVNLSKGLLVYYAFNNSLADSSGNGHNGTGGGNLRFTSDRNNNANGAVSFDGSSSYIMLKDSGSLSPGSLTVAVQFYTDTAVHESLFGKCDFSTANSIVWGATIFGEDPYPNSVSFGVQGPSVACGQYDPFSHSDLVYSIVQIQPKKWYQVTLVFDGGVEKIYLNGVLRNAITKSFTTAKQCTDASMILGAFWRSNPYFFHGKMDEFRFYNRALNEEEIAQLSLGFDAVN</sequence>
<evidence type="ECO:0000313" key="5">
    <source>
        <dbReference type="Proteomes" id="UP000607559"/>
    </source>
</evidence>
<organism evidence="4 5">
    <name type="scientific">Puia dinghuensis</name>
    <dbReference type="NCBI Taxonomy" id="1792502"/>
    <lineage>
        <taxon>Bacteria</taxon>
        <taxon>Pseudomonadati</taxon>
        <taxon>Bacteroidota</taxon>
        <taxon>Chitinophagia</taxon>
        <taxon>Chitinophagales</taxon>
        <taxon>Chitinophagaceae</taxon>
        <taxon>Puia</taxon>
    </lineage>
</organism>
<dbReference type="PANTHER" id="PTHR42535:SF2">
    <property type="entry name" value="CHROMOSOME UNDETERMINED SCAFFOLD_146, WHOLE GENOME SHOTGUN SEQUENCE"/>
    <property type="match status" value="1"/>
</dbReference>
<dbReference type="PANTHER" id="PTHR42535">
    <property type="entry name" value="OOKINETE PROTEIN, PUTATIVE-RELATED"/>
    <property type="match status" value="1"/>
</dbReference>
<gene>
    <name evidence="4" type="ORF">GCM10011511_02230</name>
</gene>
<reference evidence="4" key="2">
    <citation type="submission" date="2020-09" db="EMBL/GenBank/DDBJ databases">
        <authorList>
            <person name="Sun Q."/>
            <person name="Zhou Y."/>
        </authorList>
    </citation>
    <scope>NUCLEOTIDE SEQUENCE</scope>
    <source>
        <strain evidence="4">CGMCC 1.15448</strain>
    </source>
</reference>
<dbReference type="SMART" id="SM00560">
    <property type="entry name" value="LamGL"/>
    <property type="match status" value="1"/>
</dbReference>
<dbReference type="GO" id="GO:0005975">
    <property type="term" value="P:carbohydrate metabolic process"/>
    <property type="evidence" value="ECO:0007669"/>
    <property type="project" value="UniProtKB-ARBA"/>
</dbReference>
<evidence type="ECO:0000256" key="2">
    <source>
        <dbReference type="ARBA" id="ARBA00023157"/>
    </source>
</evidence>
<dbReference type="InterPro" id="IPR013320">
    <property type="entry name" value="ConA-like_dom_sf"/>
</dbReference>
<proteinExistence type="predicted"/>
<evidence type="ECO:0000313" key="4">
    <source>
        <dbReference type="EMBL" id="GGA82761.1"/>
    </source>
</evidence>
<evidence type="ECO:0000256" key="1">
    <source>
        <dbReference type="ARBA" id="ARBA00022729"/>
    </source>
</evidence>
<accession>A0A8J2U6U9</accession>
<dbReference type="Pfam" id="PF13385">
    <property type="entry name" value="Laminin_G_3"/>
    <property type="match status" value="1"/>
</dbReference>